<evidence type="ECO:0000259" key="5">
    <source>
        <dbReference type="SMART" id="SM00607"/>
    </source>
</evidence>
<proteinExistence type="predicted"/>
<evidence type="ECO:0000313" key="6">
    <source>
        <dbReference type="EMBL" id="ODA33676.1"/>
    </source>
</evidence>
<dbReference type="AlphaFoldDB" id="A0A1C3EKA9"/>
<keyword evidence="2" id="KW-0106">Calcium</keyword>
<comment type="caution">
    <text evidence="6">The sequence shown here is derived from an EMBL/GenBank/DDBJ whole genome shotgun (WGS) entry which is preliminary data.</text>
</comment>
<dbReference type="SUPFAM" id="SSF46626">
    <property type="entry name" value="Cytochrome c"/>
    <property type="match status" value="1"/>
</dbReference>
<evidence type="ECO:0000256" key="3">
    <source>
        <dbReference type="ARBA" id="ARBA00023157"/>
    </source>
</evidence>
<evidence type="ECO:0000313" key="7">
    <source>
        <dbReference type="Proteomes" id="UP000094828"/>
    </source>
</evidence>
<dbReference type="SUPFAM" id="SSF49785">
    <property type="entry name" value="Galactose-binding domain-like"/>
    <property type="match status" value="1"/>
</dbReference>
<dbReference type="RefSeq" id="WP_068846813.1">
    <property type="nucleotide sequence ID" value="NZ_LYDR01000050.1"/>
</dbReference>
<feature type="domain" description="Fucolectin tachylectin-4 pentraxin-1" evidence="5">
    <location>
        <begin position="553"/>
        <end position="683"/>
    </location>
</feature>
<dbReference type="STRING" id="1841610.A6X21_18280"/>
<dbReference type="OrthoDB" id="127107at2"/>
<dbReference type="Gene3D" id="2.60.120.260">
    <property type="entry name" value="Galactose-binding domain-like"/>
    <property type="match status" value="1"/>
</dbReference>
<keyword evidence="7" id="KW-1185">Reference proteome</keyword>
<dbReference type="InterPro" id="IPR036909">
    <property type="entry name" value="Cyt_c-like_dom_sf"/>
</dbReference>
<dbReference type="SMART" id="SM00607">
    <property type="entry name" value="FTP"/>
    <property type="match status" value="1"/>
</dbReference>
<evidence type="ECO:0000256" key="1">
    <source>
        <dbReference type="ARBA" id="ARBA00022723"/>
    </source>
</evidence>
<dbReference type="PANTHER" id="PTHR35889">
    <property type="entry name" value="CYCLOINULO-OLIGOSACCHARIDE FRUCTANOTRANSFERASE-RELATED"/>
    <property type="match status" value="1"/>
</dbReference>
<reference evidence="6 7" key="1">
    <citation type="submission" date="2016-05" db="EMBL/GenBank/DDBJ databases">
        <title>Genomic and physiological characterization of Planctopirus sp. isolated from fresh water lake.</title>
        <authorList>
            <person name="Subhash Y."/>
            <person name="Ramana C."/>
        </authorList>
    </citation>
    <scope>NUCLEOTIDE SEQUENCE [LARGE SCALE GENOMIC DNA]</scope>
    <source>
        <strain evidence="6 7">JC280</strain>
    </source>
</reference>
<protein>
    <recommendedName>
        <fullName evidence="5">Fucolectin tachylectin-4 pentraxin-1 domain-containing protein</fullName>
    </recommendedName>
</protein>
<name>A0A1C3EKA9_9PLAN</name>
<dbReference type="GO" id="GO:0020037">
    <property type="term" value="F:heme binding"/>
    <property type="evidence" value="ECO:0007669"/>
    <property type="project" value="InterPro"/>
</dbReference>
<dbReference type="PANTHER" id="PTHR35889:SF3">
    <property type="entry name" value="F-BOX DOMAIN-CONTAINING PROTEIN"/>
    <property type="match status" value="1"/>
</dbReference>
<gene>
    <name evidence="6" type="ORF">A6X21_18280</name>
</gene>
<dbReference type="InterPro" id="IPR008979">
    <property type="entry name" value="Galactose-bd-like_sf"/>
</dbReference>
<keyword evidence="3" id="KW-1015">Disulfide bond</keyword>
<dbReference type="GO" id="GO:0009055">
    <property type="term" value="F:electron transfer activity"/>
    <property type="evidence" value="ECO:0007669"/>
    <property type="project" value="InterPro"/>
</dbReference>
<dbReference type="InterPro" id="IPR022655">
    <property type="entry name" value="DUF1553"/>
</dbReference>
<keyword evidence="4" id="KW-0732">Signal</keyword>
<dbReference type="Pfam" id="PF22633">
    <property type="entry name" value="F5_F8_type_C_2"/>
    <property type="match status" value="1"/>
</dbReference>
<feature type="chain" id="PRO_5008673177" description="Fucolectin tachylectin-4 pentraxin-1 domain-containing protein" evidence="4">
    <location>
        <begin position="30"/>
        <end position="1171"/>
    </location>
</feature>
<sequence length="1171" mass="130696">MARYNTSHWLGSCIGCGFAFLMFVQSAQAESVSFVRDIKPILSNACFHCHGPDEADRKGGTDGLRLDTFEGATADLGGGAQAIKAGHPEASGMIERILSTDADLVMPPPSVGRKLSPREVDLLKKWISEGAKYEPHWSYVKPVRPVVVATQHQPDQSPAVMAGAIDELVQRKLKELNLKPALEADREALIRRVSLDLTGLPPTREELQAFLEDTSSSAYEKVVDRLLASSAYGEHWAHRWLDLARYADSAGYADDPPRTIWAYRDYVIDSLNHNKPFDQFTIEQLAGDLLPNPTREQRIATAFHRNTLTNNEGGTNDEEFRTVAVVDRVNTTFAVWMGTTMACAQCHTHKYDPLSQKEYFEFYALLNNTADADRRDESPLESWYTPEQESERQRLRDLIARHERALSTLPENLVAEFQAWETAFPRTLQWNALIPEKLTRESGLELVVQADGRIAAREAAPQDVYTLSIPARAAQSIGGLRLETIPDPALPGGGAGHGGGNFVISRIEAQFEPADSTQSPQARFVRIRLPGAGKMIHLAEVEVKGRNASVPDTSNLALHKPARQSSTDFGGAAERAVDGNTAGDFYQNSVTHTAVSQDPWWEVDLQQVSEIDEIVLWNRTDGSLEQRLAGYIVELLGENREVVFSQAPATVPSPQISISPRGKTTLPISVAVADYSQKGFSADSLLSTGKIDPKQGWAVGGQHKKRHQLTLLPPEPWQAPGDGWWVITIRQQSSQDKHLLGSFQIMATSDPQVTAWMKYPAAAREILSKTADQRTDDDRQLLVKTFLEAHPALEAVRKQKADDEKSLANIRQITVPVYSELPEGQRRETRVQLRGNYLDLGEPVSPGIPAVFMSQSHQQINNRLEMARWLVSADNPLTARVIANRYWEDLFGVGLVSTSEEFGSQGELPSHPELLDWLATELHRVKWDLKALIKTIVMSQTYRQSSRTTQEAYLADPENRWLARGPRLRLSAEMVRDQALFVSGLLSRKMGGPPVRPPQPKLGLNAAFGGNTDWETSQGEDQYRRAIYTQWRRSNPYPSMITFDAPTREVCNLRRVRTNTPLQALVTLNDPVIIEASQHLSQRMLKEAPADIEGQIAWIWSTVLCRQPTPEESNKVKQLYESTLQTFQQDLKQARQLAGDSQIEESQVAQRAAWTTIANVILNLDEALMKR</sequence>
<dbReference type="Pfam" id="PF07587">
    <property type="entry name" value="PSD1"/>
    <property type="match status" value="1"/>
</dbReference>
<keyword evidence="1" id="KW-0479">Metal-binding</keyword>
<dbReference type="InterPro" id="IPR011444">
    <property type="entry name" value="DUF1549"/>
</dbReference>
<organism evidence="6 7">
    <name type="scientific">Planctopirus hydrillae</name>
    <dbReference type="NCBI Taxonomy" id="1841610"/>
    <lineage>
        <taxon>Bacteria</taxon>
        <taxon>Pseudomonadati</taxon>
        <taxon>Planctomycetota</taxon>
        <taxon>Planctomycetia</taxon>
        <taxon>Planctomycetales</taxon>
        <taxon>Planctomycetaceae</taxon>
        <taxon>Planctopirus</taxon>
    </lineage>
</organism>
<dbReference type="EMBL" id="LYDR01000050">
    <property type="protein sequence ID" value="ODA33676.1"/>
    <property type="molecule type" value="Genomic_DNA"/>
</dbReference>
<feature type="signal peptide" evidence="4">
    <location>
        <begin position="1"/>
        <end position="29"/>
    </location>
</feature>
<evidence type="ECO:0000256" key="2">
    <source>
        <dbReference type="ARBA" id="ARBA00022837"/>
    </source>
</evidence>
<dbReference type="Pfam" id="PF07583">
    <property type="entry name" value="PSCyt2"/>
    <property type="match status" value="1"/>
</dbReference>
<dbReference type="Proteomes" id="UP000094828">
    <property type="component" value="Unassembled WGS sequence"/>
</dbReference>
<dbReference type="InterPro" id="IPR011429">
    <property type="entry name" value="Cyt_c_Planctomycete-type"/>
</dbReference>
<accession>A0A1C3EKA9</accession>
<evidence type="ECO:0000256" key="4">
    <source>
        <dbReference type="SAM" id="SignalP"/>
    </source>
</evidence>
<dbReference type="Pfam" id="PF07635">
    <property type="entry name" value="PSCyt1"/>
    <property type="match status" value="1"/>
</dbReference>
<dbReference type="InterPro" id="IPR006585">
    <property type="entry name" value="FTP1"/>
</dbReference>
<dbReference type="GO" id="GO:0046872">
    <property type="term" value="F:metal ion binding"/>
    <property type="evidence" value="ECO:0007669"/>
    <property type="project" value="UniProtKB-KW"/>
</dbReference>